<feature type="chain" id="PRO_5037075490" evidence="1">
    <location>
        <begin position="20"/>
        <end position="378"/>
    </location>
</feature>
<evidence type="ECO:0000259" key="2">
    <source>
        <dbReference type="Pfam" id="PF08522"/>
    </source>
</evidence>
<name>A0A940IFS1_9BACT</name>
<dbReference type="SUPFAM" id="SSF49899">
    <property type="entry name" value="Concanavalin A-like lectins/glucanases"/>
    <property type="match status" value="1"/>
</dbReference>
<dbReference type="Gene3D" id="2.60.120.200">
    <property type="match status" value="1"/>
</dbReference>
<feature type="domain" description="BT-3987-like N-terminal" evidence="2">
    <location>
        <begin position="32"/>
        <end position="143"/>
    </location>
</feature>
<dbReference type="Proteomes" id="UP000771749">
    <property type="component" value="Unassembled WGS sequence"/>
</dbReference>
<dbReference type="Gene3D" id="2.60.40.1740">
    <property type="entry name" value="hypothetical protein (bacova_03559)"/>
    <property type="match status" value="1"/>
</dbReference>
<dbReference type="AlphaFoldDB" id="A0A940IFS1"/>
<dbReference type="PROSITE" id="PS51257">
    <property type="entry name" value="PROKAR_LIPOPROTEIN"/>
    <property type="match status" value="1"/>
</dbReference>
<reference evidence="3" key="2">
    <citation type="journal article" date="2021" name="PeerJ">
        <title>Extensive microbial diversity within the chicken gut microbiome revealed by metagenomics and culture.</title>
        <authorList>
            <person name="Gilroy R."/>
            <person name="Ravi A."/>
            <person name="Getino M."/>
            <person name="Pursley I."/>
            <person name="Horton D.L."/>
            <person name="Alikhan N.F."/>
            <person name="Baker D."/>
            <person name="Gharbi K."/>
            <person name="Hall N."/>
            <person name="Watson M."/>
            <person name="Adriaenssens E.M."/>
            <person name="Foster-Nyarko E."/>
            <person name="Jarju S."/>
            <person name="Secka A."/>
            <person name="Antonio M."/>
            <person name="Oren A."/>
            <person name="Chaudhuri R.R."/>
            <person name="La Ragione R."/>
            <person name="Hildebrand F."/>
            <person name="Pallen M.J."/>
        </authorList>
    </citation>
    <scope>NUCLEOTIDE SEQUENCE</scope>
    <source>
        <strain evidence="3">F1-3629</strain>
    </source>
</reference>
<reference evidence="3" key="1">
    <citation type="submission" date="2020-10" db="EMBL/GenBank/DDBJ databases">
        <authorList>
            <person name="Gilroy R."/>
        </authorList>
    </citation>
    <scope>NUCLEOTIDE SEQUENCE</scope>
    <source>
        <strain evidence="3">F1-3629</strain>
    </source>
</reference>
<organism evidence="3 4">
    <name type="scientific">Candidatus Cryptobacteroides gallistercoris</name>
    <dbReference type="NCBI Taxonomy" id="2840765"/>
    <lineage>
        <taxon>Bacteria</taxon>
        <taxon>Pseudomonadati</taxon>
        <taxon>Bacteroidota</taxon>
        <taxon>Bacteroidia</taxon>
        <taxon>Bacteroidales</taxon>
        <taxon>Candidatus Cryptobacteroides</taxon>
    </lineage>
</organism>
<dbReference type="GO" id="GO:0004553">
    <property type="term" value="F:hydrolase activity, hydrolyzing O-glycosyl compounds"/>
    <property type="evidence" value="ECO:0007669"/>
    <property type="project" value="UniProtKB-ARBA"/>
</dbReference>
<dbReference type="Pfam" id="PF13385">
    <property type="entry name" value="Laminin_G_3"/>
    <property type="match status" value="1"/>
</dbReference>
<dbReference type="InterPro" id="IPR013728">
    <property type="entry name" value="BT_3987-like_N"/>
</dbReference>
<dbReference type="EMBL" id="JADIMJ010000063">
    <property type="protein sequence ID" value="MBO8453861.1"/>
    <property type="molecule type" value="Genomic_DNA"/>
</dbReference>
<feature type="signal peptide" evidence="1">
    <location>
        <begin position="1"/>
        <end position="19"/>
    </location>
</feature>
<dbReference type="InterPro" id="IPR013320">
    <property type="entry name" value="ConA-like_dom_sf"/>
</dbReference>
<dbReference type="Pfam" id="PF08522">
    <property type="entry name" value="BT_3987-like_N"/>
    <property type="match status" value="1"/>
</dbReference>
<keyword evidence="1" id="KW-0732">Signal</keyword>
<accession>A0A940IFS1</accession>
<comment type="caution">
    <text evidence="3">The sequence shown here is derived from an EMBL/GenBank/DDBJ whole genome shotgun (WGS) entry which is preliminary data.</text>
</comment>
<evidence type="ECO:0000256" key="1">
    <source>
        <dbReference type="SAM" id="SignalP"/>
    </source>
</evidence>
<dbReference type="GO" id="GO:0005975">
    <property type="term" value="P:carbohydrate metabolic process"/>
    <property type="evidence" value="ECO:0007669"/>
    <property type="project" value="UniProtKB-ARBA"/>
</dbReference>
<evidence type="ECO:0000313" key="4">
    <source>
        <dbReference type="Proteomes" id="UP000771749"/>
    </source>
</evidence>
<sequence length="378" mass="40756">MNSRILKMAAVFGAGILFAAGCKDYEAELLTPQVYFETADNNVTVEDGVTELTLDLQARLSTMASSDVNVTYSLCDTTYVADYNQKYGKEYEAFPSAVLAEETAVIKAGDIYAGTVALNLTGLDQISGTKTYLLPVRVSTGDAPVINGSDVTYFIIKAPIKITRVAQFNNNYFKIPISPLNVFTEVTYEALVNISSFGNNNTIMGCEGVMIMRVGDAGGGTVPKDILQVAGKAEMTWTDNPLSSGQWYHLAFTCNSANEGHLYVNGEEVISGTFAMSADLTAGGADFGFSVGQVPRFMWGTRPLYGYLSEVRLWNVARTANQIRENMLSVDPASAGLLAYYKLDGELKDATENHLDPTDLSMPSFVDLENPVAVGGGL</sequence>
<evidence type="ECO:0000313" key="3">
    <source>
        <dbReference type="EMBL" id="MBO8453861.1"/>
    </source>
</evidence>
<gene>
    <name evidence="3" type="ORF">IAC07_03945</name>
</gene>
<proteinExistence type="predicted"/>
<protein>
    <submittedName>
        <fullName evidence="3">DUF1735 domain-containing protein</fullName>
    </submittedName>
</protein>